<dbReference type="SUPFAM" id="SSF56204">
    <property type="entry name" value="Hect, E3 ligase catalytic domain"/>
    <property type="match status" value="1"/>
</dbReference>
<evidence type="ECO:0000256" key="5">
    <source>
        <dbReference type="PROSITE-ProRule" id="PRU00104"/>
    </source>
</evidence>
<dbReference type="PANTHER" id="PTHR45700">
    <property type="entry name" value="UBIQUITIN-PROTEIN LIGASE E3C"/>
    <property type="match status" value="1"/>
</dbReference>
<dbReference type="InterPro" id="IPR044611">
    <property type="entry name" value="E3A/B/C-like"/>
</dbReference>
<dbReference type="InterPro" id="IPR035983">
    <property type="entry name" value="Hect_E3_ubiquitin_ligase"/>
</dbReference>
<dbReference type="Pfam" id="PF00632">
    <property type="entry name" value="HECT"/>
    <property type="match status" value="1"/>
</dbReference>
<evidence type="ECO:0000256" key="1">
    <source>
        <dbReference type="ARBA" id="ARBA00000885"/>
    </source>
</evidence>
<keyword evidence="3" id="KW-0808">Transferase</keyword>
<gene>
    <name evidence="8" type="ORF">TSOC_005050</name>
</gene>
<dbReference type="EC" id="2.3.2.26" evidence="2"/>
<protein>
    <recommendedName>
        <fullName evidence="2">HECT-type E3 ubiquitin transferase</fullName>
        <ecNumber evidence="2">2.3.2.26</ecNumber>
    </recommendedName>
</protein>
<dbReference type="OrthoDB" id="8068875at2759"/>
<dbReference type="GO" id="GO:0061630">
    <property type="term" value="F:ubiquitin protein ligase activity"/>
    <property type="evidence" value="ECO:0007669"/>
    <property type="project" value="UniProtKB-EC"/>
</dbReference>
<keyword evidence="4 5" id="KW-0833">Ubl conjugation pathway</keyword>
<dbReference type="AlphaFoldDB" id="A0A2J8A7M8"/>
<organism evidence="8 9">
    <name type="scientific">Tetrabaena socialis</name>
    <dbReference type="NCBI Taxonomy" id="47790"/>
    <lineage>
        <taxon>Eukaryota</taxon>
        <taxon>Viridiplantae</taxon>
        <taxon>Chlorophyta</taxon>
        <taxon>core chlorophytes</taxon>
        <taxon>Chlorophyceae</taxon>
        <taxon>CS clade</taxon>
        <taxon>Chlamydomonadales</taxon>
        <taxon>Tetrabaenaceae</taxon>
        <taxon>Tetrabaena</taxon>
    </lineage>
</organism>
<evidence type="ECO:0000256" key="6">
    <source>
        <dbReference type="SAM" id="MobiDB-lite"/>
    </source>
</evidence>
<feature type="non-terminal residue" evidence="8">
    <location>
        <position position="126"/>
    </location>
</feature>
<dbReference type="Gene3D" id="3.30.2410.10">
    <property type="entry name" value="Hect, E3 ligase catalytic domain"/>
    <property type="match status" value="1"/>
</dbReference>
<evidence type="ECO:0000313" key="9">
    <source>
        <dbReference type="Proteomes" id="UP000236333"/>
    </source>
</evidence>
<dbReference type="Proteomes" id="UP000236333">
    <property type="component" value="Unassembled WGS sequence"/>
</dbReference>
<comment type="caution">
    <text evidence="8">The sequence shown here is derived from an EMBL/GenBank/DDBJ whole genome shotgun (WGS) entry which is preliminary data.</text>
</comment>
<feature type="region of interest" description="Disordered" evidence="6">
    <location>
        <begin position="1"/>
        <end position="33"/>
    </location>
</feature>
<feature type="domain" description="HECT" evidence="7">
    <location>
        <begin position="47"/>
        <end position="126"/>
    </location>
</feature>
<proteinExistence type="predicted"/>
<keyword evidence="8" id="KW-0436">Ligase</keyword>
<dbReference type="InterPro" id="IPR000569">
    <property type="entry name" value="HECT_dom"/>
</dbReference>
<evidence type="ECO:0000259" key="7">
    <source>
        <dbReference type="PROSITE" id="PS50237"/>
    </source>
</evidence>
<keyword evidence="9" id="KW-1185">Reference proteome</keyword>
<dbReference type="PROSITE" id="PS50237">
    <property type="entry name" value="HECT"/>
    <property type="match status" value="1"/>
</dbReference>
<feature type="compositionally biased region" description="Low complexity" evidence="6">
    <location>
        <begin position="1"/>
        <end position="18"/>
    </location>
</feature>
<evidence type="ECO:0000313" key="8">
    <source>
        <dbReference type="EMBL" id="PNH08473.1"/>
    </source>
</evidence>
<comment type="catalytic activity">
    <reaction evidence="1">
        <text>S-ubiquitinyl-[E2 ubiquitin-conjugating enzyme]-L-cysteine + [acceptor protein]-L-lysine = [E2 ubiquitin-conjugating enzyme]-L-cysteine + N(6)-ubiquitinyl-[acceptor protein]-L-lysine.</text>
        <dbReference type="EC" id="2.3.2.26"/>
    </reaction>
</comment>
<dbReference type="FunFam" id="3.30.2410.10:FF:000003">
    <property type="entry name" value="probable E3 ubiquitin-protein ligase HERC4 isoform X1"/>
    <property type="match status" value="1"/>
</dbReference>
<reference evidence="8 9" key="1">
    <citation type="journal article" date="2017" name="Mol. Biol. Evol.">
        <title>The 4-celled Tetrabaena socialis nuclear genome reveals the essential components for genetic control of cell number at the origin of multicellularity in the volvocine lineage.</title>
        <authorList>
            <person name="Featherston J."/>
            <person name="Arakaki Y."/>
            <person name="Hanschen E.R."/>
            <person name="Ferris P.J."/>
            <person name="Michod R.E."/>
            <person name="Olson B.J.S.C."/>
            <person name="Nozaki H."/>
            <person name="Durand P.M."/>
        </authorList>
    </citation>
    <scope>NUCLEOTIDE SEQUENCE [LARGE SCALE GENOMIC DNA]</scope>
    <source>
        <strain evidence="8 9">NIES-571</strain>
    </source>
</reference>
<dbReference type="PANTHER" id="PTHR45700:SF8">
    <property type="entry name" value="HECT-TYPE E3 UBIQUITIN TRANSFERASE"/>
    <property type="match status" value="1"/>
</dbReference>
<feature type="active site" description="Glycyl thioester intermediate" evidence="5">
    <location>
        <position position="115"/>
    </location>
</feature>
<evidence type="ECO:0000256" key="4">
    <source>
        <dbReference type="ARBA" id="ARBA00022786"/>
    </source>
</evidence>
<evidence type="ECO:0000256" key="2">
    <source>
        <dbReference type="ARBA" id="ARBA00012485"/>
    </source>
</evidence>
<evidence type="ECO:0000256" key="3">
    <source>
        <dbReference type="ARBA" id="ARBA00022679"/>
    </source>
</evidence>
<dbReference type="GO" id="GO:0000209">
    <property type="term" value="P:protein polyubiquitination"/>
    <property type="evidence" value="ECO:0007669"/>
    <property type="project" value="InterPro"/>
</dbReference>
<dbReference type="EMBL" id="PGGS01000128">
    <property type="protein sequence ID" value="PNH08473.1"/>
    <property type="molecule type" value="Genomic_DNA"/>
</dbReference>
<accession>A0A2J8A7M8</accession>
<dbReference type="GO" id="GO:0016874">
    <property type="term" value="F:ligase activity"/>
    <property type="evidence" value="ECO:0007669"/>
    <property type="project" value="UniProtKB-KW"/>
</dbReference>
<name>A0A2J8A7M8_9CHLO</name>
<sequence length="126" mass="13742">MSASRAASARSAAAARPRMSARHGSSSSLRSPTTLSLVQPGLYWSWYDGGFTRETPVVQWLWSIVLHELTPEDQRAFLAFFTGSDRSPIGGLGSLRPVIQRDGPDSDKLPTSHTCFNTMLLPGYST</sequence>